<dbReference type="SUPFAM" id="SSF53098">
    <property type="entry name" value="Ribonuclease H-like"/>
    <property type="match status" value="1"/>
</dbReference>
<dbReference type="InterPro" id="IPR025398">
    <property type="entry name" value="DUF4371"/>
</dbReference>
<reference evidence="2" key="2">
    <citation type="submission" date="2022-06" db="UniProtKB">
        <authorList>
            <consortium name="EnsemblMetazoa"/>
        </authorList>
    </citation>
    <scope>IDENTIFICATION</scope>
</reference>
<evidence type="ECO:0000313" key="2">
    <source>
        <dbReference type="EnsemblMetazoa" id="XP_008180541.1"/>
    </source>
</evidence>
<dbReference type="Proteomes" id="UP000007819">
    <property type="component" value="Chromosome X"/>
</dbReference>
<dbReference type="KEGG" id="api:103308625"/>
<dbReference type="EnsemblMetazoa" id="XM_008182319.1">
    <property type="protein sequence ID" value="XP_008180541.1"/>
    <property type="gene ID" value="LOC103308625"/>
</dbReference>
<proteinExistence type="predicted"/>
<organism evidence="2 3">
    <name type="scientific">Acyrthosiphon pisum</name>
    <name type="common">Pea aphid</name>
    <dbReference type="NCBI Taxonomy" id="7029"/>
    <lineage>
        <taxon>Eukaryota</taxon>
        <taxon>Metazoa</taxon>
        <taxon>Ecdysozoa</taxon>
        <taxon>Arthropoda</taxon>
        <taxon>Hexapoda</taxon>
        <taxon>Insecta</taxon>
        <taxon>Pterygota</taxon>
        <taxon>Neoptera</taxon>
        <taxon>Paraneoptera</taxon>
        <taxon>Hemiptera</taxon>
        <taxon>Sternorrhyncha</taxon>
        <taxon>Aphidomorpha</taxon>
        <taxon>Aphidoidea</taxon>
        <taxon>Aphididae</taxon>
        <taxon>Macrosiphini</taxon>
        <taxon>Acyrthosiphon</taxon>
    </lineage>
</organism>
<feature type="domain" description="DUF4371" evidence="1">
    <location>
        <begin position="6"/>
        <end position="80"/>
    </location>
</feature>
<sequence>MWKCGKDTSKKEQLSFVIRFVDNEFNVFEKALGCYHMVKCNASTLSQEIQKIVIENNLDINKCIAQCYDGASVMSGVFSGVQKRIADVVPQAIFVHCYAHRLNLCLIHSIQNNSIVVNFFDTVQSLYKYLMNGHTRYEFFMKVQEDKNLKAIHLERLVETRWRWSYWNTSLQKIKMRITEILDVLKVLIVQDYQPAKALGLLKEVSTFRFVLVLHIMEKLLENIHCLSCELQNPKILLPAAIDLVDLTRKELTALRSDAIEEEQERNTRLRRKLQPSKKLEEYYVMSTTGKCESMKSLKVKNFKTEVFYCCIDKFLQQLNERFSEKSKYLFKLFEIFDLSSNNFFNPNCPHLIFFTNH</sequence>
<evidence type="ECO:0000313" key="3">
    <source>
        <dbReference type="Proteomes" id="UP000007819"/>
    </source>
</evidence>
<dbReference type="OrthoDB" id="6626188at2759"/>
<dbReference type="PANTHER" id="PTHR45749">
    <property type="match status" value="1"/>
</dbReference>
<evidence type="ECO:0000259" key="1">
    <source>
        <dbReference type="Pfam" id="PF14291"/>
    </source>
</evidence>
<dbReference type="AlphaFoldDB" id="A0A8R2B2V4"/>
<reference evidence="3" key="1">
    <citation type="submission" date="2010-06" db="EMBL/GenBank/DDBJ databases">
        <authorList>
            <person name="Jiang H."/>
            <person name="Abraham K."/>
            <person name="Ali S."/>
            <person name="Alsbrooks S.L."/>
            <person name="Anim B.N."/>
            <person name="Anosike U.S."/>
            <person name="Attaway T."/>
            <person name="Bandaranaike D.P."/>
            <person name="Battles P.K."/>
            <person name="Bell S.N."/>
            <person name="Bell A.V."/>
            <person name="Beltran B."/>
            <person name="Bickham C."/>
            <person name="Bustamante Y."/>
            <person name="Caleb T."/>
            <person name="Canada A."/>
            <person name="Cardenas V."/>
            <person name="Carter K."/>
            <person name="Chacko J."/>
            <person name="Chandrabose M.N."/>
            <person name="Chavez D."/>
            <person name="Chavez A."/>
            <person name="Chen L."/>
            <person name="Chu H.-S."/>
            <person name="Claassen K.J."/>
            <person name="Cockrell R."/>
            <person name="Collins M."/>
            <person name="Cooper J.A."/>
            <person name="Cree A."/>
            <person name="Curry S.M."/>
            <person name="Da Y."/>
            <person name="Dao M.D."/>
            <person name="Das B."/>
            <person name="Davila M.-L."/>
            <person name="Davy-Carroll L."/>
            <person name="Denson S."/>
            <person name="Dinh H."/>
            <person name="Ebong V.E."/>
            <person name="Edwards J.R."/>
            <person name="Egan A."/>
            <person name="El-Daye J."/>
            <person name="Escobedo L."/>
            <person name="Fernandez S."/>
            <person name="Fernando P.R."/>
            <person name="Flagg N."/>
            <person name="Forbes L.D."/>
            <person name="Fowler R.G."/>
            <person name="Fu Q."/>
            <person name="Gabisi R.A."/>
            <person name="Ganer J."/>
            <person name="Garbino Pronczuk A."/>
            <person name="Garcia R.M."/>
            <person name="Garner T."/>
            <person name="Garrett T.E."/>
            <person name="Gonzalez D.A."/>
            <person name="Hamid H."/>
            <person name="Hawkins E.S."/>
            <person name="Hirani K."/>
            <person name="Hogues M.E."/>
            <person name="Hollins B."/>
            <person name="Hsiao C.-H."/>
            <person name="Jabil R."/>
            <person name="James M.L."/>
            <person name="Jhangiani S.N."/>
            <person name="Johnson B."/>
            <person name="Johnson Q."/>
            <person name="Joshi V."/>
            <person name="Kalu J.B."/>
            <person name="Kam C."/>
            <person name="Kashfia A."/>
            <person name="Keebler J."/>
            <person name="Kisamo H."/>
            <person name="Kovar C.L."/>
            <person name="Lago L.A."/>
            <person name="Lai C.-Y."/>
            <person name="Laidlaw J."/>
            <person name="Lara F."/>
            <person name="Le T.-K."/>
            <person name="Lee S.L."/>
            <person name="Legall F.H."/>
            <person name="Lemon S.J."/>
            <person name="Lewis L.R."/>
            <person name="Li B."/>
            <person name="Liu Y."/>
            <person name="Liu Y.-S."/>
            <person name="Lopez J."/>
            <person name="Lozado R.J."/>
            <person name="Lu J."/>
            <person name="Madu R.C."/>
            <person name="Maheshwari M."/>
            <person name="Maheshwari R."/>
            <person name="Malloy K."/>
            <person name="Martinez E."/>
            <person name="Mathew T."/>
            <person name="Mercado I.C."/>
            <person name="Mercado C."/>
            <person name="Meyer B."/>
            <person name="Montgomery K."/>
            <person name="Morgan M.B."/>
            <person name="Munidasa M."/>
            <person name="Nazareth L.V."/>
            <person name="Nelson J."/>
            <person name="Ng B.M."/>
            <person name="Nguyen N.B."/>
            <person name="Nguyen P.Q."/>
            <person name="Nguyen T."/>
            <person name="Obregon M."/>
            <person name="Okwuonu G.O."/>
            <person name="Onwere C.G."/>
            <person name="Orozco G."/>
            <person name="Parra A."/>
            <person name="Patel S."/>
            <person name="Patil S."/>
            <person name="Perez A."/>
            <person name="Perez Y."/>
            <person name="Pham C."/>
            <person name="Primus E.L."/>
            <person name="Pu L.-L."/>
            <person name="Puazo M."/>
            <person name="Qin X."/>
            <person name="Quiroz J.B."/>
            <person name="Reese J."/>
            <person name="Richards S."/>
            <person name="Rives C.M."/>
            <person name="Robberts R."/>
            <person name="Ruiz S.J."/>
            <person name="Ruiz M.J."/>
            <person name="Santibanez J."/>
            <person name="Schneider B.W."/>
            <person name="Sisson I."/>
            <person name="Smith M."/>
            <person name="Sodergren E."/>
            <person name="Song X.-Z."/>
            <person name="Song B.B."/>
            <person name="Summersgill H."/>
            <person name="Thelus R."/>
            <person name="Thornton R.D."/>
            <person name="Trejos Z.Y."/>
            <person name="Usmani K."/>
            <person name="Vattathil S."/>
            <person name="Villasana D."/>
            <person name="Walker D.L."/>
            <person name="Wang S."/>
            <person name="Wang K."/>
            <person name="White C.S."/>
            <person name="Williams A.C."/>
            <person name="Williamson J."/>
            <person name="Wilson K."/>
            <person name="Woghiren I.O."/>
            <person name="Woodworth J.R."/>
            <person name="Worley K.C."/>
            <person name="Wright R.A."/>
            <person name="Wu W."/>
            <person name="Young L."/>
            <person name="Zhang L."/>
            <person name="Zhang J."/>
            <person name="Zhu Y."/>
            <person name="Muzny D.M."/>
            <person name="Weinstock G."/>
            <person name="Gibbs R.A."/>
        </authorList>
    </citation>
    <scope>NUCLEOTIDE SEQUENCE [LARGE SCALE GENOMIC DNA]</scope>
    <source>
        <strain evidence="3">LSR1</strain>
    </source>
</reference>
<name>A0A8R2B2V4_ACYPI</name>
<dbReference type="RefSeq" id="XP_008180541.1">
    <property type="nucleotide sequence ID" value="XM_008182319.1"/>
</dbReference>
<accession>A0A8R2B2V4</accession>
<dbReference type="PANTHER" id="PTHR45749:SF37">
    <property type="entry name" value="OS05G0311600 PROTEIN"/>
    <property type="match status" value="1"/>
</dbReference>
<keyword evidence="3" id="KW-1185">Reference proteome</keyword>
<dbReference type="Pfam" id="PF14291">
    <property type="entry name" value="DUF4371"/>
    <property type="match status" value="1"/>
</dbReference>
<dbReference type="GeneID" id="103308625"/>
<protein>
    <recommendedName>
        <fullName evidence="1">DUF4371 domain-containing protein</fullName>
    </recommendedName>
</protein>
<dbReference type="InterPro" id="IPR012337">
    <property type="entry name" value="RNaseH-like_sf"/>
</dbReference>